<organism evidence="3 4">
    <name type="scientific">Euzebya pacifica</name>
    <dbReference type="NCBI Taxonomy" id="1608957"/>
    <lineage>
        <taxon>Bacteria</taxon>
        <taxon>Bacillati</taxon>
        <taxon>Actinomycetota</taxon>
        <taxon>Nitriliruptoria</taxon>
        <taxon>Euzebyales</taxon>
    </lineage>
</organism>
<reference evidence="3 4" key="1">
    <citation type="submission" date="2018-09" db="EMBL/GenBank/DDBJ databases">
        <title>Complete genome sequence of Euzebya sp. DY32-46 isolated from seawater of Pacific Ocean.</title>
        <authorList>
            <person name="Xu L."/>
            <person name="Wu Y.-H."/>
            <person name="Xu X.-W."/>
        </authorList>
    </citation>
    <scope>NUCLEOTIDE SEQUENCE [LARGE SCALE GENOMIC DNA]</scope>
    <source>
        <strain evidence="3 4">DY32-46</strain>
    </source>
</reference>
<keyword evidence="4" id="KW-1185">Reference proteome</keyword>
<dbReference type="Pfam" id="PF01182">
    <property type="entry name" value="Glucosamine_iso"/>
    <property type="match status" value="1"/>
</dbReference>
<dbReference type="InterPro" id="IPR039104">
    <property type="entry name" value="6PGL"/>
</dbReference>
<gene>
    <name evidence="3" type="ORF">DVS28_a4790</name>
</gene>
<dbReference type="SUPFAM" id="SSF100950">
    <property type="entry name" value="NagB/RpiA/CoA transferase-like"/>
    <property type="match status" value="1"/>
</dbReference>
<dbReference type="PANTHER" id="PTHR11054:SF0">
    <property type="entry name" value="6-PHOSPHOGLUCONOLACTONASE"/>
    <property type="match status" value="1"/>
</dbReference>
<dbReference type="GO" id="GO:0005975">
    <property type="term" value="P:carbohydrate metabolic process"/>
    <property type="evidence" value="ECO:0007669"/>
    <property type="project" value="InterPro"/>
</dbReference>
<feature type="domain" description="Glucosamine/galactosamine-6-phosphate isomerase" evidence="2">
    <location>
        <begin position="11"/>
        <end position="203"/>
    </location>
</feature>
<dbReference type="Gene3D" id="3.40.50.1360">
    <property type="match status" value="1"/>
</dbReference>
<dbReference type="PANTHER" id="PTHR11054">
    <property type="entry name" value="6-PHOSPHOGLUCONOLACTONASE"/>
    <property type="match status" value="1"/>
</dbReference>
<dbReference type="Proteomes" id="UP000264006">
    <property type="component" value="Chromosome"/>
</dbReference>
<evidence type="ECO:0000259" key="2">
    <source>
        <dbReference type="Pfam" id="PF01182"/>
    </source>
</evidence>
<protein>
    <submittedName>
        <fullName evidence="3">6-phosphogluconolactonase, eukaryotic type</fullName>
    </submittedName>
</protein>
<dbReference type="RefSeq" id="WP_114593626.1">
    <property type="nucleotide sequence ID" value="NZ_CP031165.1"/>
</dbReference>
<accession>A0A346Y4Q4</accession>
<dbReference type="EMBL" id="CP031165">
    <property type="protein sequence ID" value="AXV09451.1"/>
    <property type="molecule type" value="Genomic_DNA"/>
</dbReference>
<dbReference type="KEGG" id="euz:DVS28_a4790"/>
<evidence type="ECO:0000313" key="4">
    <source>
        <dbReference type="Proteomes" id="UP000264006"/>
    </source>
</evidence>
<comment type="pathway">
    <text evidence="1">Carbohydrate degradation.</text>
</comment>
<proteinExistence type="predicted"/>
<dbReference type="InterPro" id="IPR006148">
    <property type="entry name" value="Glc/Gal-6P_isomerase"/>
</dbReference>
<dbReference type="InterPro" id="IPR037171">
    <property type="entry name" value="NagB/RpiA_transferase-like"/>
</dbReference>
<name>A0A346Y4Q4_9ACTN</name>
<evidence type="ECO:0000256" key="1">
    <source>
        <dbReference type="ARBA" id="ARBA00004921"/>
    </source>
</evidence>
<evidence type="ECO:0000313" key="3">
    <source>
        <dbReference type="EMBL" id="AXV09451.1"/>
    </source>
</evidence>
<dbReference type="AlphaFoldDB" id="A0A346Y4Q4"/>
<sequence length="218" mass="22670">MADTPTLEVLPDEAAVAARTAELITDVLAQPLPAGRTAPRAVALSGGGTPKAMYPLMAAVGTVPWSDVHVLQVDERQVGEDDPARNWLAIRDTLVIPTGAVGHPMPLEGDDYPVPEVVDVAQLGIGTDGHTASLIPGDPVLDVTGVDVARAGPYQGAVRLTLTAEAINRVGVLVWQIVGADKHEALERLMDGDTSIPAGLIRRGPRVVVVADRAAARG</sequence>
<dbReference type="OrthoDB" id="9810967at2"/>